<accession>A0A7S4W6H2</accession>
<evidence type="ECO:0000256" key="2">
    <source>
        <dbReference type="ARBA" id="ARBA00022801"/>
    </source>
</evidence>
<dbReference type="PANTHER" id="PTHR33607">
    <property type="entry name" value="ENDONUCLEASE-1"/>
    <property type="match status" value="1"/>
</dbReference>
<dbReference type="EMBL" id="HBNS01032715">
    <property type="protein sequence ID" value="CAE4627637.1"/>
    <property type="molecule type" value="Transcribed_RNA"/>
</dbReference>
<dbReference type="GO" id="GO:0004518">
    <property type="term" value="F:nuclease activity"/>
    <property type="evidence" value="ECO:0007669"/>
    <property type="project" value="UniProtKB-KW"/>
</dbReference>
<keyword evidence="1" id="KW-0540">Nuclease</keyword>
<feature type="compositionally biased region" description="Pro residues" evidence="3">
    <location>
        <begin position="525"/>
        <end position="542"/>
    </location>
</feature>
<dbReference type="GO" id="GO:0016787">
    <property type="term" value="F:hydrolase activity"/>
    <property type="evidence" value="ECO:0007669"/>
    <property type="project" value="UniProtKB-KW"/>
</dbReference>
<organism evidence="4">
    <name type="scientific">Ditylum brightwellii</name>
    <dbReference type="NCBI Taxonomy" id="49249"/>
    <lineage>
        <taxon>Eukaryota</taxon>
        <taxon>Sar</taxon>
        <taxon>Stramenopiles</taxon>
        <taxon>Ochrophyta</taxon>
        <taxon>Bacillariophyta</taxon>
        <taxon>Mediophyceae</taxon>
        <taxon>Lithodesmiophycidae</taxon>
        <taxon>Lithodesmiales</taxon>
        <taxon>Lithodesmiaceae</taxon>
        <taxon>Ditylum</taxon>
    </lineage>
</organism>
<feature type="region of interest" description="Disordered" evidence="3">
    <location>
        <begin position="517"/>
        <end position="542"/>
    </location>
</feature>
<evidence type="ECO:0000256" key="3">
    <source>
        <dbReference type="SAM" id="MobiDB-lite"/>
    </source>
</evidence>
<protein>
    <recommendedName>
        <fullName evidence="5">Endonuclease I</fullName>
    </recommendedName>
</protein>
<dbReference type="InterPro" id="IPR007346">
    <property type="entry name" value="Endonuclease-I"/>
</dbReference>
<sequence length="786" mass="82971">MLANPFPFSPTTNNKPDGMKMTEMHRIRLRCLLLTIGPLITLAAFSDCDIATYYQSLIGTPEGWSRSDLQVLLETTHRIVLPYTSSSGGDDAWAALIDLDAGSSPGTVKLLYSGVDVPAEPHGTSSTWNREHLWPKSRGVGYEGADFTDVHHLRPADANVNSARGNKHFSECGIAEDISDCTTPAHSEAAADTSADPSSFLPPVSVRGDIARALFYMDLRYNGSGVDVLDLVLTDCLDPNESNQLGYLSQLLKWHEQDPVDDAERARNLQACQAWQGNRNPFVDYPDLASSIFGAPKPDPVGGNGYPCGLPDGTCSGLSAGDVMVVTMNADNPDVVALVALSNIPEGVDLYMTDNAWTGSTFRSNEGVLKLTIPAGGISAGTVFGYGDANLQYGNDWAKFAGSFALSSSGDTILVYCLESRTGNTFHLGGFSFSGDWAYSGLDVSSYGTAFSALPADLGDVGAVTLPEKDNYVYTGPQVGTKEEIQTSISSTGYWSGSNTERKDPITTSFTITSPITPAPSLAPTSPPTPVPTSPPTPVPTSPPTLAPFASPSPLLAGCNGLDAGDIMIILVNSDNPDVVALAALSDIPEGIDLYMTDNAWTGSSFRTNEGTKKLTVPSGGISAGTIFGYGDTDLYYGNDWVTESGSFALSASGDTVLLYCLSDANNYVHLAAFSYTGSWKSPGLIDSDYGTSSSALPSSLNSVGAITTDHFDNCRYDGIATGTKNTLQLEIENSNNWSKSNSQRFSISSSGSSFSIECIPVGNTCTRSTDCCSSFCNGAHGCDAA</sequence>
<keyword evidence="2" id="KW-0378">Hydrolase</keyword>
<dbReference type="InterPro" id="IPR044925">
    <property type="entry name" value="His-Me_finger_sf"/>
</dbReference>
<evidence type="ECO:0000256" key="1">
    <source>
        <dbReference type="ARBA" id="ARBA00022722"/>
    </source>
</evidence>
<dbReference type="SUPFAM" id="SSF54060">
    <property type="entry name" value="His-Me finger endonucleases"/>
    <property type="match status" value="1"/>
</dbReference>
<reference evidence="4" key="1">
    <citation type="submission" date="2021-01" db="EMBL/GenBank/DDBJ databases">
        <authorList>
            <person name="Corre E."/>
            <person name="Pelletier E."/>
            <person name="Niang G."/>
            <person name="Scheremetjew M."/>
            <person name="Finn R."/>
            <person name="Kale V."/>
            <person name="Holt S."/>
            <person name="Cochrane G."/>
            <person name="Meng A."/>
            <person name="Brown T."/>
            <person name="Cohen L."/>
        </authorList>
    </citation>
    <scope>NUCLEOTIDE SEQUENCE</scope>
    <source>
        <strain evidence="4">GSO104</strain>
    </source>
</reference>
<evidence type="ECO:0000313" key="4">
    <source>
        <dbReference type="EMBL" id="CAE4627637.1"/>
    </source>
</evidence>
<proteinExistence type="predicted"/>
<dbReference type="PANTHER" id="PTHR33607:SF2">
    <property type="entry name" value="ENDONUCLEASE-1"/>
    <property type="match status" value="1"/>
</dbReference>
<dbReference type="AlphaFoldDB" id="A0A7S4W6H2"/>
<evidence type="ECO:0008006" key="5">
    <source>
        <dbReference type="Google" id="ProtNLM"/>
    </source>
</evidence>
<dbReference type="Pfam" id="PF04231">
    <property type="entry name" value="Endonuclease_1"/>
    <property type="match status" value="1"/>
</dbReference>
<name>A0A7S4W6H2_9STRA</name>
<gene>
    <name evidence="4" type="ORF">DBRI00130_LOCUS25632</name>
</gene>